<evidence type="ECO:0000256" key="3">
    <source>
        <dbReference type="SAM" id="MobiDB-lite"/>
    </source>
</evidence>
<reference evidence="6" key="1">
    <citation type="submission" date="2021-01" db="EMBL/GenBank/DDBJ databases">
        <title>Whole genome shotgun sequence of Cellulomonas chitinilytica NBRC 110799.</title>
        <authorList>
            <person name="Komaki H."/>
            <person name="Tamura T."/>
        </authorList>
    </citation>
    <scope>NUCLEOTIDE SEQUENCE</scope>
    <source>
        <strain evidence="6">NBRC 110799</strain>
    </source>
</reference>
<feature type="region of interest" description="Disordered" evidence="3">
    <location>
        <begin position="501"/>
        <end position="520"/>
    </location>
</feature>
<dbReference type="InterPro" id="IPR002022">
    <property type="entry name" value="Pec_lyase"/>
</dbReference>
<keyword evidence="7" id="KW-1185">Reference proteome</keyword>
<evidence type="ECO:0000313" key="6">
    <source>
        <dbReference type="EMBL" id="GIG21804.1"/>
    </source>
</evidence>
<comment type="caution">
    <text evidence="6">The sequence shown here is derived from an EMBL/GenBank/DDBJ whole genome shotgun (WGS) entry which is preliminary data.</text>
</comment>
<dbReference type="InterPro" id="IPR014756">
    <property type="entry name" value="Ig_E-set"/>
</dbReference>
<evidence type="ECO:0000256" key="4">
    <source>
        <dbReference type="SAM" id="SignalP"/>
    </source>
</evidence>
<evidence type="ECO:0000259" key="5">
    <source>
        <dbReference type="SMART" id="SM00656"/>
    </source>
</evidence>
<dbReference type="SMART" id="SM00656">
    <property type="entry name" value="Amb_all"/>
    <property type="match status" value="1"/>
</dbReference>
<dbReference type="EMBL" id="BONK01000008">
    <property type="protein sequence ID" value="GIG21804.1"/>
    <property type="molecule type" value="Genomic_DNA"/>
</dbReference>
<dbReference type="Gene3D" id="2.60.40.10">
    <property type="entry name" value="Immunoglobulins"/>
    <property type="match status" value="2"/>
</dbReference>
<gene>
    <name evidence="6" type="ORF">Cch01nite_25280</name>
</gene>
<proteinExistence type="inferred from homology"/>
<comment type="subcellular location">
    <subcellularLocation>
        <location evidence="2">Secreted</location>
    </subcellularLocation>
</comment>
<dbReference type="PANTHER" id="PTHR31683:SF18">
    <property type="entry name" value="PECTATE LYASE 21-RELATED"/>
    <property type="match status" value="1"/>
</dbReference>
<keyword evidence="2" id="KW-0964">Secreted</keyword>
<accession>A0A919U355</accession>
<dbReference type="InterPro" id="IPR013783">
    <property type="entry name" value="Ig-like_fold"/>
</dbReference>
<feature type="chain" id="PRO_5038448523" description="Pectate lyase domain-containing protein" evidence="4">
    <location>
        <begin position="42"/>
        <end position="696"/>
    </location>
</feature>
<dbReference type="InterPro" id="IPR011050">
    <property type="entry name" value="Pectin_lyase_fold/virulence"/>
</dbReference>
<name>A0A919U355_9CELL</name>
<dbReference type="PANTHER" id="PTHR31683">
    <property type="entry name" value="PECTATE LYASE 18-RELATED"/>
    <property type="match status" value="1"/>
</dbReference>
<comment type="similarity">
    <text evidence="2">Belongs to the polysaccharide lyase 1 family.</text>
</comment>
<keyword evidence="4" id="KW-0732">Signal</keyword>
<dbReference type="InterPro" id="IPR012334">
    <property type="entry name" value="Pectin_lyas_fold"/>
</dbReference>
<dbReference type="GO" id="GO:0006032">
    <property type="term" value="P:chitin catabolic process"/>
    <property type="evidence" value="ECO:0007669"/>
    <property type="project" value="InterPro"/>
</dbReference>
<keyword evidence="2" id="KW-0119">Carbohydrate metabolism</keyword>
<dbReference type="Proteomes" id="UP000632740">
    <property type="component" value="Unassembled WGS sequence"/>
</dbReference>
<dbReference type="AlphaFoldDB" id="A0A919U355"/>
<dbReference type="Pfam" id="PF00544">
    <property type="entry name" value="Pectate_lyase_4"/>
    <property type="match status" value="1"/>
</dbReference>
<evidence type="ECO:0000256" key="1">
    <source>
        <dbReference type="ARBA" id="ARBA00023239"/>
    </source>
</evidence>
<dbReference type="GO" id="GO:0000272">
    <property type="term" value="P:polysaccharide catabolic process"/>
    <property type="evidence" value="ECO:0007669"/>
    <property type="project" value="UniProtKB-KW"/>
</dbReference>
<dbReference type="InterPro" id="IPR045032">
    <property type="entry name" value="PEL"/>
</dbReference>
<keyword evidence="1 2" id="KW-0456">Lyase</keyword>
<organism evidence="6 7">
    <name type="scientific">Cellulomonas chitinilytica</name>
    <dbReference type="NCBI Taxonomy" id="398759"/>
    <lineage>
        <taxon>Bacteria</taxon>
        <taxon>Bacillati</taxon>
        <taxon>Actinomycetota</taxon>
        <taxon>Actinomycetes</taxon>
        <taxon>Micrococcales</taxon>
        <taxon>Cellulomonadaceae</taxon>
        <taxon>Cellulomonas</taxon>
    </lineage>
</organism>
<dbReference type="InterPro" id="IPR013540">
    <property type="entry name" value="ChitinaseA_N"/>
</dbReference>
<dbReference type="GO" id="GO:0004568">
    <property type="term" value="F:chitinase activity"/>
    <property type="evidence" value="ECO:0007669"/>
    <property type="project" value="InterPro"/>
</dbReference>
<feature type="signal peptide" evidence="4">
    <location>
        <begin position="1"/>
        <end position="41"/>
    </location>
</feature>
<dbReference type="Pfam" id="PF08329">
    <property type="entry name" value="ChitinaseA_N"/>
    <property type="match status" value="1"/>
</dbReference>
<dbReference type="GO" id="GO:0030570">
    <property type="term" value="F:pectate lyase activity"/>
    <property type="evidence" value="ECO:0007669"/>
    <property type="project" value="InterPro"/>
</dbReference>
<dbReference type="SUPFAM" id="SSF81296">
    <property type="entry name" value="E set domains"/>
    <property type="match status" value="2"/>
</dbReference>
<dbReference type="RefSeq" id="WP_203754830.1">
    <property type="nucleotide sequence ID" value="NZ_BONK01000008.1"/>
</dbReference>
<evidence type="ECO:0000256" key="2">
    <source>
        <dbReference type="RuleBase" id="RU361173"/>
    </source>
</evidence>
<keyword evidence="2" id="KW-0624">Polysaccharide degradation</keyword>
<dbReference type="Gene3D" id="2.160.20.10">
    <property type="entry name" value="Single-stranded right-handed beta-helix, Pectin lyase-like"/>
    <property type="match status" value="1"/>
</dbReference>
<sequence length="696" mass="73732">MRSTIRHHPDRTPGLRRRHRRVGTAALALLAAATVAAGAGADPAAAAPPLTAGSTGSHEAPARAVDLGREVVASGDGWASWSGPTRPEGVLRQATSTTGGSAADAAHVDVVRTWQELRDVLAGRPGGTQTDARTSTVPRIVYVVGTLDPWVRPDGTRLTCHDLEQQVTVPGTGVPFSMADYVAAFGPGVDPSGPLEQARVAAAALQAERTLQHVGSNVTLVGVGDDATVVGASLRIRDASNVVVRNLTLRDAYDCFPQWDANDSGGNWNSAYDNLSVWTSTSVWVDHSTFDDGEHPPASLETVYGRPFEVHDGLLDVTHGADLVTISYNHFDQHDKTDLIGSSDSRTQDRGQHRVTLHHNRWTDIGQRAPRVRFGDVHVYNNLYEQVRAELYAPDEAFFQYYLGAGKESSIVAENNAFELLDGSDPATVVAGWGGTQLRETGSLVNGEPVDLLAAFNATTTAPLSPDVRWDPADAYAYTLDATADVAATVRAEAGAGVLDSGTPVASGPPGTPVVRDDDGWDTGLRDGDYTVSADLWWGQNGTVAKLYENGVLVAAQRLTGTSPAPQHVAFPVTGRVDGTYEYVVELLNPYGETRSRPHTVVVRDAAPGRAVVSATRSGAGLVVTTTLWWGTNGDEYVLTLDGVEVDRQALVPATPGRQTVRSTLTDVAPGTHVLVAELRNAAGSTPTAPVTVTVR</sequence>
<feature type="domain" description="Pectate lyase" evidence="5">
    <location>
        <begin position="172"/>
        <end position="424"/>
    </location>
</feature>
<protein>
    <recommendedName>
        <fullName evidence="5">Pectate lyase domain-containing protein</fullName>
    </recommendedName>
</protein>
<evidence type="ECO:0000313" key="7">
    <source>
        <dbReference type="Proteomes" id="UP000632740"/>
    </source>
</evidence>
<dbReference type="GO" id="GO:0005576">
    <property type="term" value="C:extracellular region"/>
    <property type="evidence" value="ECO:0007669"/>
    <property type="project" value="UniProtKB-SubCell"/>
</dbReference>
<dbReference type="SUPFAM" id="SSF51126">
    <property type="entry name" value="Pectin lyase-like"/>
    <property type="match status" value="1"/>
</dbReference>